<name>A0A9N9P888_9GLOM</name>
<evidence type="ECO:0000313" key="3">
    <source>
        <dbReference type="Proteomes" id="UP000789405"/>
    </source>
</evidence>
<accession>A0A9N9P888</accession>
<feature type="compositionally biased region" description="Low complexity" evidence="1">
    <location>
        <begin position="19"/>
        <end position="29"/>
    </location>
</feature>
<comment type="caution">
    <text evidence="2">The sequence shown here is derived from an EMBL/GenBank/DDBJ whole genome shotgun (WGS) entry which is preliminary data.</text>
</comment>
<feature type="non-terminal residue" evidence="2">
    <location>
        <position position="1"/>
    </location>
</feature>
<organism evidence="2 3">
    <name type="scientific">Dentiscutata erythropus</name>
    <dbReference type="NCBI Taxonomy" id="1348616"/>
    <lineage>
        <taxon>Eukaryota</taxon>
        <taxon>Fungi</taxon>
        <taxon>Fungi incertae sedis</taxon>
        <taxon>Mucoromycota</taxon>
        <taxon>Glomeromycotina</taxon>
        <taxon>Glomeromycetes</taxon>
        <taxon>Diversisporales</taxon>
        <taxon>Gigasporaceae</taxon>
        <taxon>Dentiscutata</taxon>
    </lineage>
</organism>
<evidence type="ECO:0000256" key="1">
    <source>
        <dbReference type="SAM" id="MobiDB-lite"/>
    </source>
</evidence>
<reference evidence="2" key="1">
    <citation type="submission" date="2021-06" db="EMBL/GenBank/DDBJ databases">
        <authorList>
            <person name="Kallberg Y."/>
            <person name="Tangrot J."/>
            <person name="Rosling A."/>
        </authorList>
    </citation>
    <scope>NUCLEOTIDE SEQUENCE</scope>
    <source>
        <strain evidence="2">MA453B</strain>
    </source>
</reference>
<feature type="non-terminal residue" evidence="2">
    <location>
        <position position="115"/>
    </location>
</feature>
<gene>
    <name evidence="2" type="ORF">DERYTH_LOCUS23095</name>
</gene>
<evidence type="ECO:0000313" key="2">
    <source>
        <dbReference type="EMBL" id="CAG8799586.1"/>
    </source>
</evidence>
<protein>
    <submittedName>
        <fullName evidence="2">19364_t:CDS:1</fullName>
    </submittedName>
</protein>
<dbReference type="EMBL" id="CAJVPY010034048">
    <property type="protein sequence ID" value="CAG8799586.1"/>
    <property type="molecule type" value="Genomic_DNA"/>
</dbReference>
<sequence length="115" mass="12469">VVKAIASVFGKRKGSEVLSVSSSDSSSSNSEDEKEDKEINQLAEEIVKKVSQAVEAIVKKTNRLVEVEVVALAGLAAEVATQALSDEAITRYNLLDYKFDADFDTGDKDLCKDKK</sequence>
<dbReference type="Proteomes" id="UP000789405">
    <property type="component" value="Unassembled WGS sequence"/>
</dbReference>
<dbReference type="AlphaFoldDB" id="A0A9N9P888"/>
<feature type="region of interest" description="Disordered" evidence="1">
    <location>
        <begin position="19"/>
        <end position="38"/>
    </location>
</feature>
<keyword evidence="3" id="KW-1185">Reference proteome</keyword>
<proteinExistence type="predicted"/>